<proteinExistence type="inferred from homology"/>
<protein>
    <recommendedName>
        <fullName evidence="3">GRAM domain-containing protein</fullName>
    </recommendedName>
</protein>
<sequence length="315" mass="34946">MEIDYKPRQKRVWFSSQPSDKDKQVDDKAAVSEKIERDNGNTDMVIGFPVNHTGTDVMGDPAHPCANVSNKLAATWTAPQPLQPAKAPREDLEHGSHGRHIDQQGRNLSPPMEIPHCPIMQSSPYVLDGSAASHDAPAKCRIDGVINTLNRWSKSAEILVDNFLIHMKLGGSISETVWSKLSLGAKIVAEGGIENVFKLSFSIAPTEKLLKTSACYLSTTTGPVAGLLFISTEKLAFCSDHPLSYTTSDGRIDWSDYRVVIPVGRVKAISPCENIHRSCEKYIQVETLDNYEFWFMGFVNYQKALRFLQESVSVH</sequence>
<dbReference type="Proteomes" id="UP000824469">
    <property type="component" value="Unassembled WGS sequence"/>
</dbReference>
<evidence type="ECO:0000259" key="3">
    <source>
        <dbReference type="SMART" id="SM00568"/>
    </source>
</evidence>
<feature type="compositionally biased region" description="Basic and acidic residues" evidence="2">
    <location>
        <begin position="87"/>
        <end position="103"/>
    </location>
</feature>
<evidence type="ECO:0000313" key="5">
    <source>
        <dbReference type="Proteomes" id="UP000824469"/>
    </source>
</evidence>
<dbReference type="PANTHER" id="PTHR31969">
    <property type="entry name" value="GEM-LIKE PROTEIN 2"/>
    <property type="match status" value="1"/>
</dbReference>
<dbReference type="SMART" id="SM00568">
    <property type="entry name" value="GRAM"/>
    <property type="match status" value="1"/>
</dbReference>
<gene>
    <name evidence="4" type="ORF">KI387_033566</name>
</gene>
<accession>A0AA38F1T1</accession>
<dbReference type="AlphaFoldDB" id="A0AA38F1T1"/>
<name>A0AA38F1T1_TAXCH</name>
<organism evidence="4 5">
    <name type="scientific">Taxus chinensis</name>
    <name type="common">Chinese yew</name>
    <name type="synonym">Taxus wallichiana var. chinensis</name>
    <dbReference type="NCBI Taxonomy" id="29808"/>
    <lineage>
        <taxon>Eukaryota</taxon>
        <taxon>Viridiplantae</taxon>
        <taxon>Streptophyta</taxon>
        <taxon>Embryophyta</taxon>
        <taxon>Tracheophyta</taxon>
        <taxon>Spermatophyta</taxon>
        <taxon>Pinopsida</taxon>
        <taxon>Pinidae</taxon>
        <taxon>Conifers II</taxon>
        <taxon>Cupressales</taxon>
        <taxon>Taxaceae</taxon>
        <taxon>Taxus</taxon>
    </lineage>
</organism>
<dbReference type="InterPro" id="IPR011993">
    <property type="entry name" value="PH-like_dom_sf"/>
</dbReference>
<evidence type="ECO:0000313" key="4">
    <source>
        <dbReference type="EMBL" id="KAH9289449.1"/>
    </source>
</evidence>
<feature type="domain" description="GRAM" evidence="3">
    <location>
        <begin position="195"/>
        <end position="273"/>
    </location>
</feature>
<reference evidence="4 5" key="1">
    <citation type="journal article" date="2021" name="Nat. Plants">
        <title>The Taxus genome provides insights into paclitaxel biosynthesis.</title>
        <authorList>
            <person name="Xiong X."/>
            <person name="Gou J."/>
            <person name="Liao Q."/>
            <person name="Li Y."/>
            <person name="Zhou Q."/>
            <person name="Bi G."/>
            <person name="Li C."/>
            <person name="Du R."/>
            <person name="Wang X."/>
            <person name="Sun T."/>
            <person name="Guo L."/>
            <person name="Liang H."/>
            <person name="Lu P."/>
            <person name="Wu Y."/>
            <person name="Zhang Z."/>
            <person name="Ro D.K."/>
            <person name="Shang Y."/>
            <person name="Huang S."/>
            <person name="Yan J."/>
        </authorList>
    </citation>
    <scope>NUCLEOTIDE SEQUENCE [LARGE SCALE GENOMIC DNA]</scope>
    <source>
        <strain evidence="4">Ta-2019</strain>
    </source>
</reference>
<feature type="region of interest" description="Disordered" evidence="2">
    <location>
        <begin position="82"/>
        <end position="108"/>
    </location>
</feature>
<feature type="compositionally biased region" description="Basic and acidic residues" evidence="2">
    <location>
        <begin position="19"/>
        <end position="30"/>
    </location>
</feature>
<evidence type="ECO:0000256" key="2">
    <source>
        <dbReference type="SAM" id="MobiDB-lite"/>
    </source>
</evidence>
<feature type="region of interest" description="Disordered" evidence="2">
    <location>
        <begin position="1"/>
        <end position="30"/>
    </location>
</feature>
<dbReference type="InterPro" id="IPR004182">
    <property type="entry name" value="GRAM"/>
</dbReference>
<dbReference type="Gene3D" id="2.30.29.30">
    <property type="entry name" value="Pleckstrin-homology domain (PH domain)/Phosphotyrosine-binding domain (PTB)"/>
    <property type="match status" value="1"/>
</dbReference>
<dbReference type="Pfam" id="PF02893">
    <property type="entry name" value="GRAM"/>
    <property type="match status" value="1"/>
</dbReference>
<comment type="similarity">
    <text evidence="1">Belongs to the GEM family.</text>
</comment>
<dbReference type="InterPro" id="IPR037848">
    <property type="entry name" value="GEM-like"/>
</dbReference>
<evidence type="ECO:0000256" key="1">
    <source>
        <dbReference type="ARBA" id="ARBA00009414"/>
    </source>
</evidence>
<comment type="caution">
    <text evidence="4">The sequence shown here is derived from an EMBL/GenBank/DDBJ whole genome shotgun (WGS) entry which is preliminary data.</text>
</comment>
<dbReference type="EMBL" id="JAHRHJ020003813">
    <property type="protein sequence ID" value="KAH9289449.1"/>
    <property type="molecule type" value="Genomic_DNA"/>
</dbReference>
<dbReference type="OMA" id="ISETIWG"/>
<keyword evidence="5" id="KW-1185">Reference proteome</keyword>